<reference evidence="1 2" key="1">
    <citation type="submission" date="2019-06" db="EMBL/GenBank/DDBJ databases">
        <title>Sequencing the genomes of 1000 actinobacteria strains.</title>
        <authorList>
            <person name="Klenk H.-P."/>
        </authorList>
    </citation>
    <scope>NUCLEOTIDE SEQUENCE [LARGE SCALE GENOMIC DNA]</scope>
    <source>
        <strain evidence="1 2">DSM 44826</strain>
    </source>
</reference>
<sequence length="302" mass="33037">MAADFYHAENENGARVDDPSEAAIRTLLSGLDNTENTFVIFQAGEDESSWYASVASEDGGGYEIVLRDPSCREHAVTTETSVEKIARDLVLWIARRDFRGRAGRRTAPRPDVAGLAHLAGLAPATVEPLLPWDLAQDVAGIQLPADYRAFVDLFGPGELRGELGIVTPRPLPGQPIGAGALSRKVNELINDIGAAFKQMREDLPDLCPYPVYPEPGGLLYWAGNYNGDYCFWLTEGADPDRWPVVVWLRGEFPDGWHRYDMGMARFLLLALSGEDAALDDLGLATSTAPVWVPSHDAETVQQ</sequence>
<gene>
    <name evidence="1" type="ORF">FHX73_13385</name>
</gene>
<evidence type="ECO:0000313" key="2">
    <source>
        <dbReference type="Proteomes" id="UP000317940"/>
    </source>
</evidence>
<dbReference type="InterPro" id="IPR037883">
    <property type="entry name" value="Knr4/Smi1-like_sf"/>
</dbReference>
<evidence type="ECO:0008006" key="3">
    <source>
        <dbReference type="Google" id="ProtNLM"/>
    </source>
</evidence>
<protein>
    <recommendedName>
        <fullName evidence="3">SUKH superfamily protein</fullName>
    </recommendedName>
</protein>
<comment type="caution">
    <text evidence="1">The sequence shown here is derived from an EMBL/GenBank/DDBJ whole genome shotgun (WGS) entry which is preliminary data.</text>
</comment>
<dbReference type="RefSeq" id="WP_342795340.1">
    <property type="nucleotide sequence ID" value="NZ_BAAAMZ010000001.1"/>
</dbReference>
<dbReference type="Proteomes" id="UP000317940">
    <property type="component" value="Unassembled WGS sequence"/>
</dbReference>
<accession>A0A561TTA3</accession>
<keyword evidence="2" id="KW-1185">Reference proteome</keyword>
<organism evidence="1 2">
    <name type="scientific">Kitasatospora viridis</name>
    <dbReference type="NCBI Taxonomy" id="281105"/>
    <lineage>
        <taxon>Bacteria</taxon>
        <taxon>Bacillati</taxon>
        <taxon>Actinomycetota</taxon>
        <taxon>Actinomycetes</taxon>
        <taxon>Kitasatosporales</taxon>
        <taxon>Streptomycetaceae</taxon>
        <taxon>Kitasatospora</taxon>
    </lineage>
</organism>
<name>A0A561TTA3_9ACTN</name>
<proteinExistence type="predicted"/>
<evidence type="ECO:0000313" key="1">
    <source>
        <dbReference type="EMBL" id="TWF90341.1"/>
    </source>
</evidence>
<dbReference type="AlphaFoldDB" id="A0A561TTA3"/>
<dbReference type="SUPFAM" id="SSF160631">
    <property type="entry name" value="SMI1/KNR4-like"/>
    <property type="match status" value="1"/>
</dbReference>
<dbReference type="EMBL" id="VIWT01000003">
    <property type="protein sequence ID" value="TWF90341.1"/>
    <property type="molecule type" value="Genomic_DNA"/>
</dbReference>